<organism evidence="1">
    <name type="scientific">Spodoptera frugiperda</name>
    <name type="common">Fall armyworm</name>
    <dbReference type="NCBI Taxonomy" id="7108"/>
    <lineage>
        <taxon>Eukaryota</taxon>
        <taxon>Metazoa</taxon>
        <taxon>Ecdysozoa</taxon>
        <taxon>Arthropoda</taxon>
        <taxon>Hexapoda</taxon>
        <taxon>Insecta</taxon>
        <taxon>Pterygota</taxon>
        <taxon>Neoptera</taxon>
        <taxon>Endopterygota</taxon>
        <taxon>Lepidoptera</taxon>
        <taxon>Glossata</taxon>
        <taxon>Ditrysia</taxon>
        <taxon>Noctuoidea</taxon>
        <taxon>Noctuidae</taxon>
        <taxon>Amphipyrinae</taxon>
        <taxon>Spodoptera</taxon>
    </lineage>
</organism>
<gene>
    <name evidence="1" type="ORF">SFRICE_032791</name>
</gene>
<evidence type="ECO:0000313" key="1">
    <source>
        <dbReference type="EMBL" id="SOQ54379.1"/>
    </source>
</evidence>
<protein>
    <submittedName>
        <fullName evidence="1">SFRICE_032791</fullName>
    </submittedName>
</protein>
<sequence length="167" mass="18012">MAPSSKIFEDPAIPALFIKTSICPKYLMVSSITLLASSSLDTSAAIIKGFPHFFETLFSFSWFLPTNTTLAPSSANLMAVAAPMPELAPVTITTLSWKLMVENYCDDTSAAMIKGLPHFFATLFSFCWFLPTKATLAPSSANLMAVAAPIPELAPVTITTLSWKLIV</sequence>
<accession>A0A2H1WMT5</accession>
<dbReference type="EMBL" id="ODYU01009745">
    <property type="protein sequence ID" value="SOQ54379.1"/>
    <property type="molecule type" value="Genomic_DNA"/>
</dbReference>
<proteinExistence type="predicted"/>
<name>A0A2H1WMT5_SPOFR</name>
<reference evidence="1" key="1">
    <citation type="submission" date="2016-07" db="EMBL/GenBank/DDBJ databases">
        <authorList>
            <person name="Bretaudeau A."/>
        </authorList>
    </citation>
    <scope>NUCLEOTIDE SEQUENCE</scope>
    <source>
        <strain evidence="1">Rice</strain>
        <tissue evidence="1">Whole body</tissue>
    </source>
</reference>
<dbReference type="AlphaFoldDB" id="A0A2H1WMT5"/>